<gene>
    <name evidence="12" type="ORF">CHIRRI_LOCUS2563</name>
</gene>
<reference evidence="12" key="1">
    <citation type="submission" date="2022-01" db="EMBL/GenBank/DDBJ databases">
        <authorList>
            <person name="King R."/>
        </authorList>
    </citation>
    <scope>NUCLEOTIDE SEQUENCE</scope>
</reference>
<dbReference type="GO" id="GO:0005789">
    <property type="term" value="C:endoplasmic reticulum membrane"/>
    <property type="evidence" value="ECO:0007669"/>
    <property type="project" value="UniProtKB-SubCell"/>
</dbReference>
<keyword evidence="5 11" id="KW-0812">Transmembrane</keyword>
<dbReference type="OrthoDB" id="264532at2759"/>
<dbReference type="EC" id="2.3.1.-" evidence="11"/>
<protein>
    <recommendedName>
        <fullName evidence="11">Acyltransferase</fullName>
        <ecNumber evidence="11">2.3.1.-</ecNumber>
    </recommendedName>
</protein>
<dbReference type="GO" id="GO:0019432">
    <property type="term" value="P:triglyceride biosynthetic process"/>
    <property type="evidence" value="ECO:0007669"/>
    <property type="project" value="TreeGrafter"/>
</dbReference>
<organism evidence="12 13">
    <name type="scientific">Chironomus riparius</name>
    <dbReference type="NCBI Taxonomy" id="315576"/>
    <lineage>
        <taxon>Eukaryota</taxon>
        <taxon>Metazoa</taxon>
        <taxon>Ecdysozoa</taxon>
        <taxon>Arthropoda</taxon>
        <taxon>Hexapoda</taxon>
        <taxon>Insecta</taxon>
        <taxon>Pterygota</taxon>
        <taxon>Neoptera</taxon>
        <taxon>Endopterygota</taxon>
        <taxon>Diptera</taxon>
        <taxon>Nematocera</taxon>
        <taxon>Chironomoidea</taxon>
        <taxon>Chironomidae</taxon>
        <taxon>Chironominae</taxon>
        <taxon>Chironomus</taxon>
    </lineage>
</organism>
<evidence type="ECO:0000256" key="4">
    <source>
        <dbReference type="ARBA" id="ARBA00022679"/>
    </source>
</evidence>
<keyword evidence="6 11" id="KW-0256">Endoplasmic reticulum</keyword>
<keyword evidence="13" id="KW-1185">Reference proteome</keyword>
<dbReference type="AlphaFoldDB" id="A0A9N9RMS6"/>
<evidence type="ECO:0000256" key="11">
    <source>
        <dbReference type="RuleBase" id="RU367023"/>
    </source>
</evidence>
<evidence type="ECO:0000256" key="2">
    <source>
        <dbReference type="ARBA" id="ARBA00005420"/>
    </source>
</evidence>
<dbReference type="Pfam" id="PF03982">
    <property type="entry name" value="DAGAT"/>
    <property type="match status" value="1"/>
</dbReference>
<sequence>MSGENFNLIKKHVELVDFIKSLILPIEWAPIVNVSMKRRYEVFSAFMFIMMVLVGEIVCFYVLYLSLFHTGIIGKLLSIAYLTFMLSDLKADETGIRGQGSDWVRSWSWWRHFADYFPAELVKTVDLPPTKNYLFACFPHGVISCGLFANFATNATGFHEKFPGIRSKLCTLSFHFYVPFFRELVLSWGLMSPKYKTIKHALSQSTNKLAICNEDGYTSNGVALVVGGAQEALYSRPGNYQIHIKNRKGFVKIAIETGASLVPVFSFGEVDVYDSPNNEPGSRLRKFQEKYKEWTGVAPAIFIGRGFFQYSFGLIPRRSPIHTVIGSPIAVKKNESPTSEEINSIHTEFMHEVEKLFENHKHKYIQNSDNVKLIMV</sequence>
<dbReference type="CDD" id="cd07987">
    <property type="entry name" value="LPLAT_MGAT-like"/>
    <property type="match status" value="1"/>
</dbReference>
<evidence type="ECO:0000256" key="5">
    <source>
        <dbReference type="ARBA" id="ARBA00022692"/>
    </source>
</evidence>
<evidence type="ECO:0000256" key="3">
    <source>
        <dbReference type="ARBA" id="ARBA00022516"/>
    </source>
</evidence>
<evidence type="ECO:0000256" key="7">
    <source>
        <dbReference type="ARBA" id="ARBA00022989"/>
    </source>
</evidence>
<keyword evidence="3" id="KW-0444">Lipid biosynthesis</keyword>
<evidence type="ECO:0000256" key="8">
    <source>
        <dbReference type="ARBA" id="ARBA00023098"/>
    </source>
</evidence>
<keyword evidence="10" id="KW-0012">Acyltransferase</keyword>
<keyword evidence="8" id="KW-0443">Lipid metabolism</keyword>
<dbReference type="EMBL" id="OU895877">
    <property type="protein sequence ID" value="CAG9799598.1"/>
    <property type="molecule type" value="Genomic_DNA"/>
</dbReference>
<comment type="caution">
    <text evidence="11">Lacks conserved residue(s) required for the propagation of feature annotation.</text>
</comment>
<evidence type="ECO:0000313" key="13">
    <source>
        <dbReference type="Proteomes" id="UP001153620"/>
    </source>
</evidence>
<accession>A0A9N9RMS6</accession>
<dbReference type="InterPro" id="IPR007130">
    <property type="entry name" value="DAGAT"/>
</dbReference>
<dbReference type="Proteomes" id="UP001153620">
    <property type="component" value="Chromosome 1"/>
</dbReference>
<evidence type="ECO:0000256" key="9">
    <source>
        <dbReference type="ARBA" id="ARBA00023136"/>
    </source>
</evidence>
<dbReference type="PANTHER" id="PTHR12317">
    <property type="entry name" value="DIACYLGLYCEROL O-ACYLTRANSFERASE"/>
    <property type="match status" value="1"/>
</dbReference>
<evidence type="ECO:0000256" key="6">
    <source>
        <dbReference type="ARBA" id="ARBA00022824"/>
    </source>
</evidence>
<keyword evidence="7 11" id="KW-1133">Transmembrane helix</keyword>
<evidence type="ECO:0000256" key="1">
    <source>
        <dbReference type="ARBA" id="ARBA00004477"/>
    </source>
</evidence>
<keyword evidence="9 11" id="KW-0472">Membrane</keyword>
<feature type="transmembrane region" description="Helical" evidence="11">
    <location>
        <begin position="42"/>
        <end position="64"/>
    </location>
</feature>
<comment type="similarity">
    <text evidence="2 11">Belongs to the diacylglycerol acyltransferase family.</text>
</comment>
<keyword evidence="4 11" id="KW-0808">Transferase</keyword>
<evidence type="ECO:0000313" key="12">
    <source>
        <dbReference type="EMBL" id="CAG9799598.1"/>
    </source>
</evidence>
<evidence type="ECO:0000256" key="10">
    <source>
        <dbReference type="ARBA" id="ARBA00023315"/>
    </source>
</evidence>
<comment type="subcellular location">
    <subcellularLocation>
        <location evidence="1 11">Endoplasmic reticulum membrane</location>
        <topology evidence="1 11">Multi-pass membrane protein</topology>
    </subcellularLocation>
</comment>
<dbReference type="PANTHER" id="PTHR12317:SF79">
    <property type="entry name" value="ACYLTRANSFERASE"/>
    <property type="match status" value="1"/>
</dbReference>
<dbReference type="GO" id="GO:0004144">
    <property type="term" value="F:diacylglycerol O-acyltransferase activity"/>
    <property type="evidence" value="ECO:0007669"/>
    <property type="project" value="TreeGrafter"/>
</dbReference>
<proteinExistence type="inferred from homology"/>
<name>A0A9N9RMS6_9DIPT</name>
<reference evidence="12" key="2">
    <citation type="submission" date="2022-10" db="EMBL/GenBank/DDBJ databases">
        <authorList>
            <consortium name="ENA_rothamsted_submissions"/>
            <consortium name="culmorum"/>
            <person name="King R."/>
        </authorList>
    </citation>
    <scope>NUCLEOTIDE SEQUENCE</scope>
</reference>